<dbReference type="Proteomes" id="UP000192582">
    <property type="component" value="Unassembled WGS sequence"/>
</dbReference>
<feature type="domain" description="CdaR GGDEF-like" evidence="3">
    <location>
        <begin position="207"/>
        <end position="285"/>
    </location>
</feature>
<dbReference type="Gene3D" id="1.10.10.2840">
    <property type="entry name" value="PucR C-terminal helix-turn-helix domain"/>
    <property type="match status" value="1"/>
</dbReference>
<dbReference type="RefSeq" id="WP_342744556.1">
    <property type="nucleotide sequence ID" value="NZ_FWWU01000004.1"/>
</dbReference>
<evidence type="ECO:0000259" key="3">
    <source>
        <dbReference type="Pfam" id="PF17853"/>
    </source>
</evidence>
<dbReference type="InterPro" id="IPR051448">
    <property type="entry name" value="CdaR-like_regulators"/>
</dbReference>
<dbReference type="Pfam" id="PF17853">
    <property type="entry name" value="GGDEF_2"/>
    <property type="match status" value="1"/>
</dbReference>
<dbReference type="AlphaFoldDB" id="A0A1W1UGY8"/>
<accession>A0A1W1UGY8</accession>
<proteinExistence type="inferred from homology"/>
<comment type="similarity">
    <text evidence="1">Belongs to the CdaR family.</text>
</comment>
<dbReference type="STRING" id="695939.SAMN00790413_05510"/>
<protein>
    <submittedName>
        <fullName evidence="4">PucR C-terminal helix-turn-helix domain-containing protein</fullName>
    </submittedName>
</protein>
<evidence type="ECO:0000313" key="5">
    <source>
        <dbReference type="Proteomes" id="UP000192582"/>
    </source>
</evidence>
<dbReference type="PANTHER" id="PTHR33744">
    <property type="entry name" value="CARBOHYDRATE DIACID REGULATOR"/>
    <property type="match status" value="1"/>
</dbReference>
<dbReference type="PANTHER" id="PTHR33744:SF1">
    <property type="entry name" value="DNA-BINDING TRANSCRIPTIONAL ACTIVATOR ADER"/>
    <property type="match status" value="1"/>
</dbReference>
<keyword evidence="5" id="KW-1185">Reference proteome</keyword>
<reference evidence="4 5" key="1">
    <citation type="submission" date="2017-04" db="EMBL/GenBank/DDBJ databases">
        <authorList>
            <person name="Afonso C.L."/>
            <person name="Miller P.J."/>
            <person name="Scott M.A."/>
            <person name="Spackman E."/>
            <person name="Goraichik I."/>
            <person name="Dimitrov K.M."/>
            <person name="Suarez D.L."/>
            <person name="Swayne D.E."/>
        </authorList>
    </citation>
    <scope>NUCLEOTIDE SEQUENCE [LARGE SCALE GENOMIC DNA]</scope>
    <source>
        <strain evidence="4 5">KR-140</strain>
    </source>
</reference>
<sequence length="407" mass="44412">MVRMVQKVNPEPQPCSFEQMPQRAEMARPPELPDASVLALPGMADLLRALRSAATGPQPERELTALLAQLTGGFAEIRASWGDVVASSGQETGPLLIRRLTYSDPMGDRQVGTLTLSVPEAWRTLLPLASEYALLARLQAAAAGAARRRVGERALEALLSGTLQSEEASREEPVAIAVAAFTHSPRPGTVGRGAFAQALDVLTAVGEGYFLERGYSSSSTVRGERGVWLWHPTKVERATLEREARDLHRALTVSTAREVRVGVSGLHMGLSSVRAAEREARQALAATHQKQMFTTYHTMDPLYALLTTGALDTLHDQLIARLCRGDDKGRIVSTLRSFLSFAGSLPELAEHLHIHVNTLRYRLKRAEELLGGSLKDPALLARLYLAFEAERSSEIEKLDDVRETGKS</sequence>
<gene>
    <name evidence="4" type="ORF">SAMN00790413_05510</name>
</gene>
<dbReference type="InterPro" id="IPR042070">
    <property type="entry name" value="PucR_C-HTH_sf"/>
</dbReference>
<dbReference type="InterPro" id="IPR041522">
    <property type="entry name" value="CdaR_GGDEF"/>
</dbReference>
<dbReference type="Pfam" id="PF13556">
    <property type="entry name" value="HTH_30"/>
    <property type="match status" value="1"/>
</dbReference>
<evidence type="ECO:0000313" key="4">
    <source>
        <dbReference type="EMBL" id="SMB80365.1"/>
    </source>
</evidence>
<evidence type="ECO:0000259" key="2">
    <source>
        <dbReference type="Pfam" id="PF13556"/>
    </source>
</evidence>
<name>A0A1W1UGY8_9DEIO</name>
<dbReference type="EMBL" id="FWWU01000004">
    <property type="protein sequence ID" value="SMB80365.1"/>
    <property type="molecule type" value="Genomic_DNA"/>
</dbReference>
<evidence type="ECO:0000256" key="1">
    <source>
        <dbReference type="ARBA" id="ARBA00006754"/>
    </source>
</evidence>
<dbReference type="InterPro" id="IPR025736">
    <property type="entry name" value="PucR_C-HTH_dom"/>
</dbReference>
<feature type="domain" description="PucR C-terminal helix-turn-helix" evidence="2">
    <location>
        <begin position="332"/>
        <end position="389"/>
    </location>
</feature>
<organism evidence="4 5">
    <name type="scientific">Deinococcus hopiensis KR-140</name>
    <dbReference type="NCBI Taxonomy" id="695939"/>
    <lineage>
        <taxon>Bacteria</taxon>
        <taxon>Thermotogati</taxon>
        <taxon>Deinococcota</taxon>
        <taxon>Deinococci</taxon>
        <taxon>Deinococcales</taxon>
        <taxon>Deinococcaceae</taxon>
        <taxon>Deinococcus</taxon>
    </lineage>
</organism>